<keyword evidence="1" id="KW-0472">Membrane</keyword>
<proteinExistence type="predicted"/>
<evidence type="ECO:0000256" key="1">
    <source>
        <dbReference type="SAM" id="Phobius"/>
    </source>
</evidence>
<keyword evidence="1" id="KW-0812">Transmembrane</keyword>
<reference evidence="2 3" key="1">
    <citation type="journal article" date="2021" name="Elife">
        <title>Chloroplast acquisition without the gene transfer in kleptoplastic sea slugs, Plakobranchus ocellatus.</title>
        <authorList>
            <person name="Maeda T."/>
            <person name="Takahashi S."/>
            <person name="Yoshida T."/>
            <person name="Shimamura S."/>
            <person name="Takaki Y."/>
            <person name="Nagai Y."/>
            <person name="Toyoda A."/>
            <person name="Suzuki Y."/>
            <person name="Arimoto A."/>
            <person name="Ishii H."/>
            <person name="Satoh N."/>
            <person name="Nishiyama T."/>
            <person name="Hasebe M."/>
            <person name="Maruyama T."/>
            <person name="Minagawa J."/>
            <person name="Obokata J."/>
            <person name="Shigenobu S."/>
        </authorList>
    </citation>
    <scope>NUCLEOTIDE SEQUENCE [LARGE SCALE GENOMIC DNA]</scope>
</reference>
<evidence type="ECO:0000313" key="3">
    <source>
        <dbReference type="Proteomes" id="UP000735302"/>
    </source>
</evidence>
<keyword evidence="3" id="KW-1185">Reference proteome</keyword>
<feature type="transmembrane region" description="Helical" evidence="1">
    <location>
        <begin position="51"/>
        <end position="81"/>
    </location>
</feature>
<name>A0AAV4B408_9GAST</name>
<organism evidence="2 3">
    <name type="scientific">Plakobranchus ocellatus</name>
    <dbReference type="NCBI Taxonomy" id="259542"/>
    <lineage>
        <taxon>Eukaryota</taxon>
        <taxon>Metazoa</taxon>
        <taxon>Spiralia</taxon>
        <taxon>Lophotrochozoa</taxon>
        <taxon>Mollusca</taxon>
        <taxon>Gastropoda</taxon>
        <taxon>Heterobranchia</taxon>
        <taxon>Euthyneura</taxon>
        <taxon>Panpulmonata</taxon>
        <taxon>Sacoglossa</taxon>
        <taxon>Placobranchoidea</taxon>
        <taxon>Plakobranchidae</taxon>
        <taxon>Plakobranchus</taxon>
    </lineage>
</organism>
<accession>A0AAV4B408</accession>
<sequence length="101" mass="11448">MNLNQTEVTDLDLGLYYQGIFQNATESPVWPNVTRKSRRNSPYSTGSVDSYYWRVGLFGVGGSVICCFGIVCNIIAIIVLWRLSGRLITQDYRKFITPIYG</sequence>
<dbReference type="EMBL" id="BLXT01004603">
    <property type="protein sequence ID" value="GFO15186.1"/>
    <property type="molecule type" value="Genomic_DNA"/>
</dbReference>
<comment type="caution">
    <text evidence="2">The sequence shown here is derived from an EMBL/GenBank/DDBJ whole genome shotgun (WGS) entry which is preliminary data.</text>
</comment>
<gene>
    <name evidence="2" type="ORF">PoB_004169100</name>
</gene>
<evidence type="ECO:0000313" key="2">
    <source>
        <dbReference type="EMBL" id="GFO15186.1"/>
    </source>
</evidence>
<dbReference type="Proteomes" id="UP000735302">
    <property type="component" value="Unassembled WGS sequence"/>
</dbReference>
<feature type="non-terminal residue" evidence="2">
    <location>
        <position position="101"/>
    </location>
</feature>
<protein>
    <submittedName>
        <fullName evidence="2">Uncharacterized protein</fullName>
    </submittedName>
</protein>
<dbReference type="AlphaFoldDB" id="A0AAV4B408"/>
<keyword evidence="1" id="KW-1133">Transmembrane helix</keyword>